<dbReference type="Proteomes" id="UP000215224">
    <property type="component" value="Chromosome"/>
</dbReference>
<accession>A0A223KKT8</accession>
<dbReference type="EMBL" id="CP018866">
    <property type="protein sequence ID" value="AST90100.1"/>
    <property type="molecule type" value="Genomic_DNA"/>
</dbReference>
<keyword evidence="2" id="KW-1185">Reference proteome</keyword>
<dbReference type="KEGG" id="bcoh:BC6307_01785"/>
<organism evidence="1 2">
    <name type="scientific">Sutcliffiella cohnii</name>
    <dbReference type="NCBI Taxonomy" id="33932"/>
    <lineage>
        <taxon>Bacteria</taxon>
        <taxon>Bacillati</taxon>
        <taxon>Bacillota</taxon>
        <taxon>Bacilli</taxon>
        <taxon>Bacillales</taxon>
        <taxon>Bacillaceae</taxon>
        <taxon>Sutcliffiella</taxon>
    </lineage>
</organism>
<dbReference type="RefSeq" id="WP_066417006.1">
    <property type="nucleotide sequence ID" value="NZ_CP018866.1"/>
</dbReference>
<evidence type="ECO:0000313" key="1">
    <source>
        <dbReference type="EMBL" id="AST90100.1"/>
    </source>
</evidence>
<reference evidence="1 2" key="1">
    <citation type="submission" date="2016-12" db="EMBL/GenBank/DDBJ databases">
        <title>The whole genome sequencing and assembly of Bacillus cohnii DSM 6307T strain.</title>
        <authorList>
            <person name="Lee Y.-J."/>
            <person name="Yi H."/>
            <person name="Bahn Y.-S."/>
            <person name="Kim J.F."/>
            <person name="Lee D.-W."/>
        </authorList>
    </citation>
    <scope>NUCLEOTIDE SEQUENCE [LARGE SCALE GENOMIC DNA]</scope>
    <source>
        <strain evidence="1 2">DSM 6307</strain>
    </source>
</reference>
<gene>
    <name evidence="1" type="ORF">BC6307_01785</name>
</gene>
<name>A0A223KKT8_9BACI</name>
<proteinExistence type="predicted"/>
<sequence>MIEVRTFISKNNIWFNEKLSKSEIERQFINFEDKDKESEIKLALRYLNDYIDFSPRGFIKIKLNQQELLGEEEFGYLNELWNKYISLITSYLLDGHAIEYLDYYHKKITLETYDDTSIQLQITMVPEEEAENLSINKYKGFILPKDAFILALLRSAYNYYKRLYSYADNEKLIIKMKELSKLYKDYTGKDL</sequence>
<dbReference type="AlphaFoldDB" id="A0A223KKT8"/>
<evidence type="ECO:0000313" key="2">
    <source>
        <dbReference type="Proteomes" id="UP000215224"/>
    </source>
</evidence>
<protein>
    <submittedName>
        <fullName evidence="1">Uncharacterized protein</fullName>
    </submittedName>
</protein>